<keyword evidence="11 16" id="KW-0067">ATP-binding</keyword>
<keyword evidence="13" id="KW-0511">Multifunctional enzyme</keyword>
<dbReference type="GO" id="GO:0004781">
    <property type="term" value="F:sulfate adenylyltransferase (ATP) activity"/>
    <property type="evidence" value="ECO:0007669"/>
    <property type="project" value="UniProtKB-UniRule"/>
</dbReference>
<evidence type="ECO:0000256" key="10">
    <source>
        <dbReference type="ARBA" id="ARBA00022777"/>
    </source>
</evidence>
<dbReference type="PROSITE" id="PS00301">
    <property type="entry name" value="G_TR_1"/>
    <property type="match status" value="1"/>
</dbReference>
<dbReference type="InterPro" id="IPR000795">
    <property type="entry name" value="T_Tr_GTP-bd_dom"/>
</dbReference>
<dbReference type="InterPro" id="IPR009001">
    <property type="entry name" value="Transl_elong_EF1A/Init_IF2_C"/>
</dbReference>
<comment type="pathway">
    <text evidence="16">Sulfur metabolism; hydrogen sulfide biosynthesis; sulfite from sulfate: step 1/3.</text>
</comment>
<dbReference type="GO" id="GO:0070814">
    <property type="term" value="P:hydrogen sulfide biosynthetic process"/>
    <property type="evidence" value="ECO:0007669"/>
    <property type="project" value="UniProtKB-UniRule"/>
</dbReference>
<dbReference type="FunFam" id="3.40.50.300:FF:000212">
    <property type="entry name" value="Adenylyl-sulfate kinase"/>
    <property type="match status" value="1"/>
</dbReference>
<keyword evidence="7 16" id="KW-0808">Transferase</keyword>
<keyword evidence="17" id="KW-0597">Phosphoprotein</keyword>
<dbReference type="NCBIfam" id="NF003013">
    <property type="entry name" value="PRK03846.1"/>
    <property type="match status" value="1"/>
</dbReference>
<dbReference type="UniPathway" id="UPA00140">
    <property type="reaction ID" value="UER00204"/>
</dbReference>
<evidence type="ECO:0000256" key="14">
    <source>
        <dbReference type="ARBA" id="ARBA00024872"/>
    </source>
</evidence>
<comment type="function">
    <text evidence="14">Proposed to provide activated sulfate for transfer to Nod factor. ATP sulfurylase may be the GTPase, regulating ATP sulfurylase activity.</text>
</comment>
<evidence type="ECO:0000256" key="1">
    <source>
        <dbReference type="ARBA" id="ARBA00001823"/>
    </source>
</evidence>
<dbReference type="InterPro" id="IPR031157">
    <property type="entry name" value="G_TR_CS"/>
</dbReference>
<dbReference type="InterPro" id="IPR054696">
    <property type="entry name" value="GTP-eEF1A_C"/>
</dbReference>
<keyword evidence="10 17" id="KW-0418">Kinase</keyword>
<comment type="catalytic activity">
    <reaction evidence="15 16">
        <text>sulfate + ATP + H(+) = adenosine 5'-phosphosulfate + diphosphate</text>
        <dbReference type="Rhea" id="RHEA:18133"/>
        <dbReference type="ChEBI" id="CHEBI:15378"/>
        <dbReference type="ChEBI" id="CHEBI:16189"/>
        <dbReference type="ChEBI" id="CHEBI:30616"/>
        <dbReference type="ChEBI" id="CHEBI:33019"/>
        <dbReference type="ChEBI" id="CHEBI:58243"/>
        <dbReference type="EC" id="2.7.7.4"/>
    </reaction>
</comment>
<dbReference type="PROSITE" id="PS51722">
    <property type="entry name" value="G_TR_2"/>
    <property type="match status" value="1"/>
</dbReference>
<keyword evidence="9 16" id="KW-0547">Nucleotide-binding</keyword>
<dbReference type="FunFam" id="3.40.50.300:FF:000119">
    <property type="entry name" value="Sulfate adenylyltransferase subunit 1"/>
    <property type="match status" value="1"/>
</dbReference>
<evidence type="ECO:0000256" key="16">
    <source>
        <dbReference type="HAMAP-Rule" id="MF_00062"/>
    </source>
</evidence>
<dbReference type="CDD" id="cd02027">
    <property type="entry name" value="APSK"/>
    <property type="match status" value="1"/>
</dbReference>
<dbReference type="SUPFAM" id="SSF52540">
    <property type="entry name" value="P-loop containing nucleoside triphosphate hydrolases"/>
    <property type="match status" value="2"/>
</dbReference>
<evidence type="ECO:0000256" key="11">
    <source>
        <dbReference type="ARBA" id="ARBA00022840"/>
    </source>
</evidence>
<dbReference type="PANTHER" id="PTHR23115">
    <property type="entry name" value="TRANSLATION FACTOR"/>
    <property type="match status" value="1"/>
</dbReference>
<comment type="caution">
    <text evidence="19">The sequence shown here is derived from an EMBL/GenBank/DDBJ whole genome shotgun (WGS) entry which is preliminary data.</text>
</comment>
<evidence type="ECO:0000256" key="6">
    <source>
        <dbReference type="ARBA" id="ARBA00022458"/>
    </source>
</evidence>
<keyword evidence="20" id="KW-1185">Reference proteome</keyword>
<dbReference type="SUPFAM" id="SSF50465">
    <property type="entry name" value="EF-Tu/eEF-1alpha/eIF2-gamma C-terminal domain"/>
    <property type="match status" value="1"/>
</dbReference>
<comment type="similarity">
    <text evidence="3">In the C-terminal section; belongs to the APS kinase family.</text>
</comment>
<evidence type="ECO:0000256" key="17">
    <source>
        <dbReference type="HAMAP-Rule" id="MF_00065"/>
    </source>
</evidence>
<dbReference type="Proteomes" id="UP000672602">
    <property type="component" value="Unassembled WGS sequence"/>
</dbReference>
<keyword evidence="12 16" id="KW-0342">GTP-binding</keyword>
<dbReference type="NCBIfam" id="NF003478">
    <property type="entry name" value="PRK05124.1"/>
    <property type="match status" value="1"/>
</dbReference>
<dbReference type="GO" id="GO:0005525">
    <property type="term" value="F:GTP binding"/>
    <property type="evidence" value="ECO:0007669"/>
    <property type="project" value="UniProtKB-UniRule"/>
</dbReference>
<evidence type="ECO:0000256" key="15">
    <source>
        <dbReference type="ARBA" id="ARBA00049370"/>
    </source>
</evidence>
<dbReference type="CDD" id="cd03695">
    <property type="entry name" value="CysN_NodQ_II"/>
    <property type="match status" value="1"/>
</dbReference>
<sequence length="640" mass="70136">MDDPALQAIAEAQSPEEVARFLEEQEKKDLLRFITCGSVDDGKSTLIGRLLFDSKLIFDDQMAALEKDSRNAGTVRDGLDLALLVDGLQAEREQGITIDVAYRFFATDKRKFIVADTPGHEQYTRNMATGASTAEAAVILIDARKGVLTQTKRHSFIASLTGIRHVILAVNKMDLVGYERETFESIVATYRTFAEGLDFESVTAIPISALEGANVLRRGAEETPWYEGPTLVEVLETLQVARDWSALPFRMPVQYVNRPDRDFRGYCGTIVGGTVKPGDAVTVLPSGKSSRVARVVAFGGDPAEAVAGQAVTLTLEDEIDISRGDLIAASDQPAQVSDQFACHILWMDEAAMLPERQYLFKFGGQSVNGAVTSLKHQINVNTMEHSSAKTLGLNQVGYCNIALDRAIGYDPYQDNRETGAFIIIDRYSNRTIGAGMIAFGLRRATNLHWQALDVDKTSRAAAKGQSPGVLWFTGLSGAGKSTVANLVEKKLMSLGRHTYLLDGDNVRHGLNRDLGFTDAERVENIRRVGETAKLFVDAGLIVLVSFISPFRSERAMARALVEEGEFIEIHVDTPLEICEQRDPKGLYRKARSGAIKNFTGIDSPYEPPESPEIRLDTGTLSAEDAAELVVAKLRERGLID</sequence>
<comment type="similarity">
    <text evidence="16">Belongs to the TRAFAC class translation factor GTPase superfamily. Classic translation factor GTPase family. CysN/NodQ subfamily.</text>
</comment>
<dbReference type="PRINTS" id="PR00315">
    <property type="entry name" value="ELONGATNFCT"/>
</dbReference>
<proteinExistence type="inferred from homology"/>
<evidence type="ECO:0000259" key="18">
    <source>
        <dbReference type="PROSITE" id="PS51722"/>
    </source>
</evidence>
<comment type="function">
    <text evidence="17">Catalyzes the synthesis of activated sulfate.</text>
</comment>
<comment type="subunit">
    <text evidence="5">Sulfate-activating enzymes, NodP and NodQ, may be physically associated.</text>
</comment>
<dbReference type="InterPro" id="IPR044138">
    <property type="entry name" value="CysN_II"/>
</dbReference>
<feature type="domain" description="Tr-type G" evidence="18">
    <location>
        <begin position="28"/>
        <end position="247"/>
    </location>
</feature>
<evidence type="ECO:0000256" key="13">
    <source>
        <dbReference type="ARBA" id="ARBA00023268"/>
    </source>
</evidence>
<dbReference type="GO" id="GO:0003924">
    <property type="term" value="F:GTPase activity"/>
    <property type="evidence" value="ECO:0007669"/>
    <property type="project" value="InterPro"/>
</dbReference>
<dbReference type="InterPro" id="IPR027417">
    <property type="entry name" value="P-loop_NTPase"/>
</dbReference>
<feature type="active site" description="Phosphoserine intermediate" evidence="17">
    <location>
        <position position="548"/>
    </location>
</feature>
<evidence type="ECO:0000256" key="12">
    <source>
        <dbReference type="ARBA" id="ARBA00023134"/>
    </source>
</evidence>
<evidence type="ECO:0000256" key="2">
    <source>
        <dbReference type="ARBA" id="ARBA00002357"/>
    </source>
</evidence>
<feature type="binding site" evidence="16">
    <location>
        <begin position="37"/>
        <end position="44"/>
    </location>
    <ligand>
        <name>GTP</name>
        <dbReference type="ChEBI" id="CHEBI:37565"/>
    </ligand>
</feature>
<accession>A0A8J7S0V7</accession>
<dbReference type="RefSeq" id="WP_210682418.1">
    <property type="nucleotide sequence ID" value="NZ_JAGMWN010000005.1"/>
</dbReference>
<name>A0A8J7S0V7_9PROT</name>
<evidence type="ECO:0000256" key="8">
    <source>
        <dbReference type="ARBA" id="ARBA00022695"/>
    </source>
</evidence>
<evidence type="ECO:0000256" key="9">
    <source>
        <dbReference type="ARBA" id="ARBA00022741"/>
    </source>
</evidence>
<dbReference type="InterPro" id="IPR050100">
    <property type="entry name" value="TRAFAC_GTPase_members"/>
</dbReference>
<dbReference type="HAMAP" id="MF_00065">
    <property type="entry name" value="Adenylyl_sulf_kinase"/>
    <property type="match status" value="1"/>
</dbReference>
<feature type="binding site" evidence="17">
    <location>
        <begin position="474"/>
        <end position="481"/>
    </location>
    <ligand>
        <name>ATP</name>
        <dbReference type="ChEBI" id="CHEBI:30616"/>
    </ligand>
</feature>
<dbReference type="Pfam" id="PF00009">
    <property type="entry name" value="GTP_EFTU"/>
    <property type="match status" value="1"/>
</dbReference>
<organism evidence="19 20">
    <name type="scientific">Marivibrio halodurans</name>
    <dbReference type="NCBI Taxonomy" id="2039722"/>
    <lineage>
        <taxon>Bacteria</taxon>
        <taxon>Pseudomonadati</taxon>
        <taxon>Pseudomonadota</taxon>
        <taxon>Alphaproteobacteria</taxon>
        <taxon>Rhodospirillales</taxon>
        <taxon>Rhodospirillaceae</taxon>
        <taxon>Marivibrio</taxon>
    </lineage>
</organism>
<keyword evidence="6" id="KW-0536">Nodulation</keyword>
<comment type="pathway">
    <text evidence="17">Sulfur metabolism; hydrogen sulfide biosynthesis; sulfite from sulfate: step 2/3.</text>
</comment>
<keyword evidence="8 16" id="KW-0548">Nucleotidyltransferase</keyword>
<dbReference type="EC" id="2.7.1.25" evidence="17"/>
<dbReference type="Gene3D" id="3.40.50.300">
    <property type="entry name" value="P-loop containing nucleotide triphosphate hydrolases"/>
    <property type="match status" value="2"/>
</dbReference>
<dbReference type="Pfam" id="PF01583">
    <property type="entry name" value="APS_kinase"/>
    <property type="match status" value="1"/>
</dbReference>
<evidence type="ECO:0000256" key="5">
    <source>
        <dbReference type="ARBA" id="ARBA00011760"/>
    </source>
</evidence>
<reference evidence="19" key="1">
    <citation type="submission" date="2021-04" db="EMBL/GenBank/DDBJ databases">
        <authorList>
            <person name="Zhang D.-C."/>
        </authorList>
    </citation>
    <scope>NUCLEOTIDE SEQUENCE</scope>
    <source>
        <strain evidence="19">CGMCC 1.15697</strain>
    </source>
</reference>
<dbReference type="Pfam" id="PF22594">
    <property type="entry name" value="GTP-eEF1A_C"/>
    <property type="match status" value="1"/>
</dbReference>
<dbReference type="InterPro" id="IPR044139">
    <property type="entry name" value="CysN_NoDQ_III"/>
</dbReference>
<evidence type="ECO:0000313" key="19">
    <source>
        <dbReference type="EMBL" id="MBP5857845.1"/>
    </source>
</evidence>
<dbReference type="CDD" id="cd04095">
    <property type="entry name" value="CysN_NoDQ_III"/>
    <property type="match status" value="1"/>
</dbReference>
<dbReference type="InterPro" id="IPR002891">
    <property type="entry name" value="APS"/>
</dbReference>
<dbReference type="EMBL" id="JAGMWN010000005">
    <property type="protein sequence ID" value="MBP5857845.1"/>
    <property type="molecule type" value="Genomic_DNA"/>
</dbReference>
<evidence type="ECO:0000256" key="4">
    <source>
        <dbReference type="ARBA" id="ARBA00007237"/>
    </source>
</evidence>
<dbReference type="Gene3D" id="2.40.30.10">
    <property type="entry name" value="Translation factors"/>
    <property type="match status" value="2"/>
</dbReference>
<feature type="binding site" evidence="16">
    <location>
        <begin position="116"/>
        <end position="120"/>
    </location>
    <ligand>
        <name>GTP</name>
        <dbReference type="ChEBI" id="CHEBI:37565"/>
    </ligand>
</feature>
<dbReference type="InterPro" id="IPR059117">
    <property type="entry name" value="APS_kinase_dom"/>
</dbReference>
<dbReference type="AlphaFoldDB" id="A0A8J7S0V7"/>
<comment type="function">
    <text evidence="2">APS kinase catalyzes the synthesis of activated sulfate.</text>
</comment>
<comment type="subunit">
    <text evidence="16">Heterodimer composed of CysD, the smaller subunit, and CysN.</text>
</comment>
<dbReference type="EC" id="2.7.7.4" evidence="16"/>
<dbReference type="GO" id="GO:0005524">
    <property type="term" value="F:ATP binding"/>
    <property type="evidence" value="ECO:0007669"/>
    <property type="project" value="UniProtKB-UniRule"/>
</dbReference>
<dbReference type="NCBIfam" id="TIGR02034">
    <property type="entry name" value="CysN"/>
    <property type="match status" value="1"/>
</dbReference>
<evidence type="ECO:0000313" key="20">
    <source>
        <dbReference type="Proteomes" id="UP000672602"/>
    </source>
</evidence>
<dbReference type="InterPro" id="IPR041757">
    <property type="entry name" value="CysN_GTP-bd"/>
</dbReference>
<gene>
    <name evidence="16 19" type="primary">cysN</name>
    <name evidence="17" type="synonym">cysC</name>
    <name evidence="19" type="ORF">KAJ83_12570</name>
</gene>
<comment type="similarity">
    <text evidence="17">Belongs to the APS kinase family.</text>
</comment>
<comment type="catalytic activity">
    <reaction evidence="1 17">
        <text>adenosine 5'-phosphosulfate + ATP = 3'-phosphoadenylyl sulfate + ADP + H(+)</text>
        <dbReference type="Rhea" id="RHEA:24152"/>
        <dbReference type="ChEBI" id="CHEBI:15378"/>
        <dbReference type="ChEBI" id="CHEBI:30616"/>
        <dbReference type="ChEBI" id="CHEBI:58243"/>
        <dbReference type="ChEBI" id="CHEBI:58339"/>
        <dbReference type="ChEBI" id="CHEBI:456216"/>
        <dbReference type="EC" id="2.7.1.25"/>
    </reaction>
</comment>
<dbReference type="SUPFAM" id="SSF50447">
    <property type="entry name" value="Translation proteins"/>
    <property type="match status" value="1"/>
</dbReference>
<comment type="function">
    <text evidence="16">With CysD forms the ATP sulfurylase (ATPS) that catalyzes the adenylation of sulfate producing adenosine 5'-phosphosulfate (APS) and diphosphate, the first enzymatic step in sulfur assimilation pathway. APS synthesis involves the formation of a high-energy phosphoric-sulfuric acid anhydride bond driven by GTP hydrolysis by CysN coupled to ATP hydrolysis by CysD.</text>
</comment>
<comment type="similarity">
    <text evidence="4">In the N-terminal section; belongs to the TRAFAC class translation factor GTPase superfamily. Classic translation factor GTPase family. CysN/NodQ subfamily.</text>
</comment>
<feature type="binding site" evidence="16">
    <location>
        <begin position="171"/>
        <end position="174"/>
    </location>
    <ligand>
        <name>GTP</name>
        <dbReference type="ChEBI" id="CHEBI:37565"/>
    </ligand>
</feature>
<dbReference type="InterPro" id="IPR011779">
    <property type="entry name" value="SO4_adenylTrfase_lsu"/>
</dbReference>
<dbReference type="NCBIfam" id="TIGR00455">
    <property type="entry name" value="apsK"/>
    <property type="match status" value="1"/>
</dbReference>
<evidence type="ECO:0000256" key="3">
    <source>
        <dbReference type="ARBA" id="ARBA00005438"/>
    </source>
</evidence>
<dbReference type="NCBIfam" id="NF004035">
    <property type="entry name" value="PRK05506.1"/>
    <property type="match status" value="1"/>
</dbReference>
<dbReference type="GO" id="GO:0004020">
    <property type="term" value="F:adenylylsulfate kinase activity"/>
    <property type="evidence" value="ECO:0007669"/>
    <property type="project" value="UniProtKB-UniRule"/>
</dbReference>
<dbReference type="CDD" id="cd04166">
    <property type="entry name" value="CysN_ATPS"/>
    <property type="match status" value="1"/>
</dbReference>
<evidence type="ECO:0000256" key="7">
    <source>
        <dbReference type="ARBA" id="ARBA00022679"/>
    </source>
</evidence>
<dbReference type="GO" id="GO:0000103">
    <property type="term" value="P:sulfate assimilation"/>
    <property type="evidence" value="ECO:0007669"/>
    <property type="project" value="UniProtKB-UniRule"/>
</dbReference>
<dbReference type="HAMAP" id="MF_00062">
    <property type="entry name" value="Sulf_adenylyltr_sub1"/>
    <property type="match status" value="1"/>
</dbReference>
<protein>
    <recommendedName>
        <fullName evidence="16 17">Multifunctional fusion protein</fullName>
    </recommendedName>
    <domain>
        <recommendedName>
            <fullName evidence="16">Sulfate adenylyltransferase subunit 1</fullName>
            <ecNumber evidence="16">2.7.7.4</ecNumber>
        </recommendedName>
        <alternativeName>
            <fullName evidence="16">ATP-sulfurylase large subunit</fullName>
        </alternativeName>
        <alternativeName>
            <fullName evidence="16">Sulfate adenylate transferase</fullName>
            <shortName evidence="16">SAT</shortName>
        </alternativeName>
    </domain>
    <domain>
        <recommendedName>
            <fullName evidence="17">Adenylyl-sulfate kinase</fullName>
            <ecNumber evidence="17">2.7.1.25</ecNumber>
        </recommendedName>
        <alternativeName>
            <fullName evidence="17">APS kinase</fullName>
        </alternativeName>
        <alternativeName>
            <fullName evidence="17">ATP adenosine-5'-phosphosulfate 3'-phosphotransferase</fullName>
        </alternativeName>
        <alternativeName>
            <fullName evidence="17">Adenosine-5'-phosphosulfate kinase</fullName>
        </alternativeName>
    </domain>
</protein>
<dbReference type="InterPro" id="IPR009000">
    <property type="entry name" value="Transl_B-barrel_sf"/>
</dbReference>